<dbReference type="Proteomes" id="UP000076798">
    <property type="component" value="Unassembled WGS sequence"/>
</dbReference>
<dbReference type="AlphaFoldDB" id="A0A165X866"/>
<organism evidence="3 4">
    <name type="scientific">Sistotremastrum suecicum HHB10207 ss-3</name>
    <dbReference type="NCBI Taxonomy" id="1314776"/>
    <lineage>
        <taxon>Eukaryota</taxon>
        <taxon>Fungi</taxon>
        <taxon>Dikarya</taxon>
        <taxon>Basidiomycota</taxon>
        <taxon>Agaricomycotina</taxon>
        <taxon>Agaricomycetes</taxon>
        <taxon>Sistotremastrales</taxon>
        <taxon>Sistotremastraceae</taxon>
        <taxon>Sistotremastrum</taxon>
    </lineage>
</organism>
<feature type="transmembrane region" description="Helical" evidence="1">
    <location>
        <begin position="107"/>
        <end position="128"/>
    </location>
</feature>
<keyword evidence="4" id="KW-1185">Reference proteome</keyword>
<dbReference type="STRING" id="1314776.A0A165X866"/>
<sequence>MADLSHRVEPKEEVLTTRFDTLIELMGTQNRLIEKQSQTLEEQKERLQEHHDTMKMHTVILGAAEDNSTKGLRTCGCRCPKGALDRESREKIKVIVDGWRDLMQVSLVFIALFLTVVTAFISPIIQLFTSRPQHMGSSKSTKTPLPPISTQLVALFYYLAIITSILNSVLCVLGMQWAARLVAMPQGKTNLQRTLARERRRVIANSYMFPLIGLLFWTLLLSIGLFVAGFLIQLWALASSFVEPAPILIAGAVFATALALVIVGLIVSTTVHASLHINSPFESPLSTALKPVLRCIREYSRSRGANQRRIEGEEDVESVGFLIKWDDNDDETLKALKTYARLFVDTSDAELLQQVAPSFNFRSWYLAGDALFPVFLAVRERFLATDTSSSVKETILEQLRSFADRDGWMKIQSPDKPMWKDDLGANELTQWCKSHCQMLVETSCESRRLIFPLWVFFASLEDGNADLRGRGPDSYDKCIARVICSYFGARELGPRDVIFRAAVKECELAIRGGRSNDIRAILSHYPPVVFLRSLIQNPSVSWHQMSDLLSLITNGAEADILKEMSGFLSNLPEMHTIRSGRSLKLLPFDLLRHLIVGLPVNFKVPPSLDLSPLLAPVIRHSCVEEYFFALIYYLDHGGIDNLTDLRPARKLWEYCRSASDGTRSPEDRSRLLAFHSQYHACFVRESSDYLSSHYLNPSLALPTLCEEECGNLYEDLSAMIMHDHGPGYYKDFRGSLFHWIDLPKKQRLDIARRLSSRGHAPALLNLLIERSHATWDQIEGSVTLLIRENEIDCGTLMSGLTPFVNQQSPFPYHGDLQLFLDFLTHLVQVFPSTFCITRDSRFDLSSTLSLLSVYGQDRAHWRRHSNAIIFYLDHGAFEMLNSLQSAITFLNLCIGESQAMNGWHDDEKTSSHTRARAEFYLKEIRARSAWDGRSLAATDTRTSEIRDDSHLVHLAVPLHRVMSNPLRRWSEILRPTADARKRRTAPAVVEAINGTVETNICLDMHENGQSST</sequence>
<feature type="domain" description="DUF6535" evidence="2">
    <location>
        <begin position="85"/>
        <end position="236"/>
    </location>
</feature>
<feature type="transmembrane region" description="Helical" evidence="1">
    <location>
        <begin position="247"/>
        <end position="267"/>
    </location>
</feature>
<keyword evidence="1" id="KW-0812">Transmembrane</keyword>
<dbReference type="Pfam" id="PF20153">
    <property type="entry name" value="DUF6535"/>
    <property type="match status" value="1"/>
</dbReference>
<proteinExistence type="predicted"/>
<dbReference type="OrthoDB" id="3219854at2759"/>
<feature type="transmembrane region" description="Helical" evidence="1">
    <location>
        <begin position="148"/>
        <end position="175"/>
    </location>
</feature>
<feature type="transmembrane region" description="Helical" evidence="1">
    <location>
        <begin position="207"/>
        <end position="235"/>
    </location>
</feature>
<protein>
    <recommendedName>
        <fullName evidence="2">DUF6535 domain-containing protein</fullName>
    </recommendedName>
</protein>
<keyword evidence="1" id="KW-0472">Membrane</keyword>
<dbReference type="InterPro" id="IPR045338">
    <property type="entry name" value="DUF6535"/>
</dbReference>
<dbReference type="EMBL" id="KV428425">
    <property type="protein sequence ID" value="KZT31926.1"/>
    <property type="molecule type" value="Genomic_DNA"/>
</dbReference>
<evidence type="ECO:0000256" key="1">
    <source>
        <dbReference type="SAM" id="Phobius"/>
    </source>
</evidence>
<evidence type="ECO:0000313" key="4">
    <source>
        <dbReference type="Proteomes" id="UP000076798"/>
    </source>
</evidence>
<reference evidence="3 4" key="1">
    <citation type="journal article" date="2016" name="Mol. Biol. Evol.">
        <title>Comparative Genomics of Early-Diverging Mushroom-Forming Fungi Provides Insights into the Origins of Lignocellulose Decay Capabilities.</title>
        <authorList>
            <person name="Nagy L.G."/>
            <person name="Riley R."/>
            <person name="Tritt A."/>
            <person name="Adam C."/>
            <person name="Daum C."/>
            <person name="Floudas D."/>
            <person name="Sun H."/>
            <person name="Yadav J.S."/>
            <person name="Pangilinan J."/>
            <person name="Larsson K.H."/>
            <person name="Matsuura K."/>
            <person name="Barry K."/>
            <person name="Labutti K."/>
            <person name="Kuo R."/>
            <person name="Ohm R.A."/>
            <person name="Bhattacharya S.S."/>
            <person name="Shirouzu T."/>
            <person name="Yoshinaga Y."/>
            <person name="Martin F.M."/>
            <person name="Grigoriev I.V."/>
            <person name="Hibbett D.S."/>
        </authorList>
    </citation>
    <scope>NUCLEOTIDE SEQUENCE [LARGE SCALE GENOMIC DNA]</scope>
    <source>
        <strain evidence="3 4">HHB10207 ss-3</strain>
    </source>
</reference>
<accession>A0A165X866</accession>
<gene>
    <name evidence="3" type="ORF">SISSUDRAFT_1067344</name>
</gene>
<keyword evidence="1" id="KW-1133">Transmembrane helix</keyword>
<name>A0A165X866_9AGAM</name>
<evidence type="ECO:0000313" key="3">
    <source>
        <dbReference type="EMBL" id="KZT31926.1"/>
    </source>
</evidence>
<evidence type="ECO:0000259" key="2">
    <source>
        <dbReference type="Pfam" id="PF20153"/>
    </source>
</evidence>